<feature type="signal peptide" evidence="2">
    <location>
        <begin position="1"/>
        <end position="22"/>
    </location>
</feature>
<evidence type="ECO:0000256" key="1">
    <source>
        <dbReference type="ARBA" id="ARBA00022729"/>
    </source>
</evidence>
<dbReference type="Proteomes" id="UP000777438">
    <property type="component" value="Unassembled WGS sequence"/>
</dbReference>
<dbReference type="PANTHER" id="PTHR45642">
    <property type="entry name" value="GDSL ESTERASE/LIPASE EXL3"/>
    <property type="match status" value="1"/>
</dbReference>
<dbReference type="EMBL" id="JAGPYM010000007">
    <property type="protein sequence ID" value="KAH6892377.1"/>
    <property type="molecule type" value="Genomic_DNA"/>
</dbReference>
<dbReference type="CDD" id="cd01846">
    <property type="entry name" value="fatty_acyltransferase_like"/>
    <property type="match status" value="1"/>
</dbReference>
<evidence type="ECO:0000313" key="3">
    <source>
        <dbReference type="EMBL" id="KAH6892377.1"/>
    </source>
</evidence>
<dbReference type="Gene3D" id="3.40.50.1110">
    <property type="entry name" value="SGNH hydrolase"/>
    <property type="match status" value="1"/>
</dbReference>
<accession>A0A9P9ANS0</accession>
<comment type="caution">
    <text evidence="3">The sequence shown here is derived from an EMBL/GenBank/DDBJ whole genome shotgun (WGS) entry which is preliminary data.</text>
</comment>
<dbReference type="Pfam" id="PF00657">
    <property type="entry name" value="Lipase_GDSL"/>
    <property type="match status" value="1"/>
</dbReference>
<keyword evidence="4" id="KW-1185">Reference proteome</keyword>
<sequence>MASKFLPAHVLMMLLQTQTILAATAPKYLITFGDSYSQTGFDVNGEHPSATNPIGNPAFPGWTASGGINWIGSLAAEHNASLTLAYNFAYGGATVDADIVAPYTNTVLSMIDQVDIFLDSVGKRPDYAPWTASNALVGVWMGVNDVGNSYYQANATGILDSAVSRYFELLQALCDTGLRKFVLLSVPPTNLTPLMLQQGSASNALLVSSIKHFNKLLSSRLKDFKAANNNVITKIIDTSLAFNKAIRNPKAYGAPNATCYNDDGVSCLWFNDYHPGIAIERLVAKDVGKVVNSRKFAW</sequence>
<dbReference type="InterPro" id="IPR001087">
    <property type="entry name" value="GDSL"/>
</dbReference>
<dbReference type="OrthoDB" id="1600564at2759"/>
<dbReference type="InterPro" id="IPR050592">
    <property type="entry name" value="GDSL_lipolytic_enzyme"/>
</dbReference>
<feature type="chain" id="PRO_5040266998" description="Acetylesterase" evidence="2">
    <location>
        <begin position="23"/>
        <end position="298"/>
    </location>
</feature>
<name>A0A9P9ANS0_9HYPO</name>
<evidence type="ECO:0000313" key="4">
    <source>
        <dbReference type="Proteomes" id="UP000777438"/>
    </source>
</evidence>
<gene>
    <name evidence="3" type="ORF">B0T10DRAFT_605130</name>
</gene>
<reference evidence="3 4" key="1">
    <citation type="journal article" date="2021" name="Nat. Commun.">
        <title>Genetic determinants of endophytism in the Arabidopsis root mycobiome.</title>
        <authorList>
            <person name="Mesny F."/>
            <person name="Miyauchi S."/>
            <person name="Thiergart T."/>
            <person name="Pickel B."/>
            <person name="Atanasova L."/>
            <person name="Karlsson M."/>
            <person name="Huettel B."/>
            <person name="Barry K.W."/>
            <person name="Haridas S."/>
            <person name="Chen C."/>
            <person name="Bauer D."/>
            <person name="Andreopoulos W."/>
            <person name="Pangilinan J."/>
            <person name="LaButti K."/>
            <person name="Riley R."/>
            <person name="Lipzen A."/>
            <person name="Clum A."/>
            <person name="Drula E."/>
            <person name="Henrissat B."/>
            <person name="Kohler A."/>
            <person name="Grigoriev I.V."/>
            <person name="Martin F.M."/>
            <person name="Hacquard S."/>
        </authorList>
    </citation>
    <scope>NUCLEOTIDE SEQUENCE [LARGE SCALE GENOMIC DNA]</scope>
    <source>
        <strain evidence="3 4">MPI-CAGE-CH-0241</strain>
    </source>
</reference>
<protein>
    <recommendedName>
        <fullName evidence="5">Acetylesterase</fullName>
    </recommendedName>
</protein>
<keyword evidence="1 2" id="KW-0732">Signal</keyword>
<dbReference type="InterPro" id="IPR036514">
    <property type="entry name" value="SGNH_hydro_sf"/>
</dbReference>
<evidence type="ECO:0000256" key="2">
    <source>
        <dbReference type="SAM" id="SignalP"/>
    </source>
</evidence>
<dbReference type="GO" id="GO:0016788">
    <property type="term" value="F:hydrolase activity, acting on ester bonds"/>
    <property type="evidence" value="ECO:0007669"/>
    <property type="project" value="InterPro"/>
</dbReference>
<proteinExistence type="predicted"/>
<dbReference type="PANTHER" id="PTHR45642:SF139">
    <property type="entry name" value="SGNH HYDROLASE-TYPE ESTERASE DOMAIN-CONTAINING PROTEIN"/>
    <property type="match status" value="1"/>
</dbReference>
<organism evidence="3 4">
    <name type="scientific">Thelonectria olida</name>
    <dbReference type="NCBI Taxonomy" id="1576542"/>
    <lineage>
        <taxon>Eukaryota</taxon>
        <taxon>Fungi</taxon>
        <taxon>Dikarya</taxon>
        <taxon>Ascomycota</taxon>
        <taxon>Pezizomycotina</taxon>
        <taxon>Sordariomycetes</taxon>
        <taxon>Hypocreomycetidae</taxon>
        <taxon>Hypocreales</taxon>
        <taxon>Nectriaceae</taxon>
        <taxon>Thelonectria</taxon>
    </lineage>
</organism>
<evidence type="ECO:0008006" key="5">
    <source>
        <dbReference type="Google" id="ProtNLM"/>
    </source>
</evidence>
<dbReference type="AlphaFoldDB" id="A0A9P9ANS0"/>
<dbReference type="SUPFAM" id="SSF52266">
    <property type="entry name" value="SGNH hydrolase"/>
    <property type="match status" value="1"/>
</dbReference>